<keyword evidence="1" id="KW-1133">Transmembrane helix</keyword>
<dbReference type="Proteomes" id="UP000268535">
    <property type="component" value="Unassembled WGS sequence"/>
</dbReference>
<dbReference type="EMBL" id="ML010897">
    <property type="protein sequence ID" value="RKO95800.1"/>
    <property type="molecule type" value="Genomic_DNA"/>
</dbReference>
<reference evidence="3" key="1">
    <citation type="journal article" date="2018" name="Nat. Microbiol.">
        <title>Leveraging single-cell genomics to expand the fungal tree of life.</title>
        <authorList>
            <person name="Ahrendt S.R."/>
            <person name="Quandt C.A."/>
            <person name="Ciobanu D."/>
            <person name="Clum A."/>
            <person name="Salamov A."/>
            <person name="Andreopoulos B."/>
            <person name="Cheng J.F."/>
            <person name="Woyke T."/>
            <person name="Pelin A."/>
            <person name="Henrissat B."/>
            <person name="Reynolds N.K."/>
            <person name="Benny G.L."/>
            <person name="Smith M.E."/>
            <person name="James T.Y."/>
            <person name="Grigoriev I.V."/>
        </authorList>
    </citation>
    <scope>NUCLEOTIDE SEQUENCE [LARGE SCALE GENOMIC DNA]</scope>
    <source>
        <strain evidence="3">ATCC 52028</strain>
    </source>
</reference>
<keyword evidence="1" id="KW-0472">Membrane</keyword>
<feature type="transmembrane region" description="Helical" evidence="1">
    <location>
        <begin position="12"/>
        <end position="32"/>
    </location>
</feature>
<sequence>MEVGVSVQIISVLIIVPSVMAGFLSVNMPVFLDRINYVSVLRWTARVLSSALFRGLTFTCTDGERATGQCTWTTGDAVLRFLGFETHIGRDLAIAIAITVAHRALAWAVMAARWRSPRPSAPRNTVLSP</sequence>
<evidence type="ECO:0000256" key="1">
    <source>
        <dbReference type="SAM" id="Phobius"/>
    </source>
</evidence>
<evidence type="ECO:0000313" key="3">
    <source>
        <dbReference type="Proteomes" id="UP000268535"/>
    </source>
</evidence>
<organism evidence="2 3">
    <name type="scientific">Caulochytrium protostelioides</name>
    <dbReference type="NCBI Taxonomy" id="1555241"/>
    <lineage>
        <taxon>Eukaryota</taxon>
        <taxon>Fungi</taxon>
        <taxon>Fungi incertae sedis</taxon>
        <taxon>Chytridiomycota</taxon>
        <taxon>Chytridiomycota incertae sedis</taxon>
        <taxon>Chytridiomycetes</taxon>
        <taxon>Caulochytriales</taxon>
        <taxon>Caulochytriaceae</taxon>
        <taxon>Caulochytrium</taxon>
    </lineage>
</organism>
<dbReference type="AlphaFoldDB" id="A0A4P9WWN6"/>
<keyword evidence="1" id="KW-0812">Transmembrane</keyword>
<name>A0A4P9WWN6_9FUNG</name>
<proteinExistence type="predicted"/>
<accession>A0A4P9WWN6</accession>
<evidence type="ECO:0000313" key="2">
    <source>
        <dbReference type="EMBL" id="RKO95800.1"/>
    </source>
</evidence>
<protein>
    <submittedName>
        <fullName evidence="2">Uncharacterized protein</fullName>
    </submittedName>
</protein>
<gene>
    <name evidence="2" type="ORF">CAUPRSCDRAFT_12498</name>
</gene>